<evidence type="ECO:0000259" key="4">
    <source>
        <dbReference type="SMART" id="SM00331"/>
    </source>
</evidence>
<comment type="caution">
    <text evidence="5">The sequence shown here is derived from an EMBL/GenBank/DDBJ whole genome shotgun (WGS) entry which is preliminary data.</text>
</comment>
<feature type="domain" description="GAF" evidence="3">
    <location>
        <begin position="121"/>
        <end position="349"/>
    </location>
</feature>
<feature type="domain" description="PPM-type phosphatase" evidence="4">
    <location>
        <begin position="367"/>
        <end position="579"/>
    </location>
</feature>
<dbReference type="SMART" id="SM00065">
    <property type="entry name" value="GAF"/>
    <property type="match status" value="1"/>
</dbReference>
<dbReference type="InterPro" id="IPR052016">
    <property type="entry name" value="Bact_Sigma-Reg"/>
</dbReference>
<feature type="compositionally biased region" description="Low complexity" evidence="2">
    <location>
        <begin position="183"/>
        <end position="210"/>
    </location>
</feature>
<keyword evidence="1" id="KW-0378">Hydrolase</keyword>
<dbReference type="InterPro" id="IPR001932">
    <property type="entry name" value="PPM-type_phosphatase-like_dom"/>
</dbReference>
<dbReference type="InterPro" id="IPR029016">
    <property type="entry name" value="GAF-like_dom_sf"/>
</dbReference>
<dbReference type="SUPFAM" id="SSF55785">
    <property type="entry name" value="PYP-like sensor domain (PAS domain)"/>
    <property type="match status" value="1"/>
</dbReference>
<reference evidence="5 6" key="1">
    <citation type="journal article" date="2019" name="Int. J. Syst. Evol. Microbiol.">
        <title>The Global Catalogue of Microorganisms (GCM) 10K type strain sequencing project: providing services to taxonomists for standard genome sequencing and annotation.</title>
        <authorList>
            <consortium name="The Broad Institute Genomics Platform"/>
            <consortium name="The Broad Institute Genome Sequencing Center for Infectious Disease"/>
            <person name="Wu L."/>
            <person name="Ma J."/>
        </authorList>
    </citation>
    <scope>NUCLEOTIDE SEQUENCE [LARGE SCALE GENOMIC DNA]</scope>
    <source>
        <strain evidence="5 6">JCM 16014</strain>
    </source>
</reference>
<accession>A0ABN2VLI2</accession>
<dbReference type="InterPro" id="IPR035965">
    <property type="entry name" value="PAS-like_dom_sf"/>
</dbReference>
<keyword evidence="6" id="KW-1185">Reference proteome</keyword>
<dbReference type="PANTHER" id="PTHR43156">
    <property type="entry name" value="STAGE II SPORULATION PROTEIN E-RELATED"/>
    <property type="match status" value="1"/>
</dbReference>
<evidence type="ECO:0000313" key="5">
    <source>
        <dbReference type="EMBL" id="GAA2065058.1"/>
    </source>
</evidence>
<evidence type="ECO:0000256" key="1">
    <source>
        <dbReference type="ARBA" id="ARBA00022801"/>
    </source>
</evidence>
<evidence type="ECO:0000259" key="3">
    <source>
        <dbReference type="SMART" id="SM00065"/>
    </source>
</evidence>
<dbReference type="Pfam" id="PF01590">
    <property type="entry name" value="GAF"/>
    <property type="match status" value="1"/>
</dbReference>
<dbReference type="PANTHER" id="PTHR43156:SF2">
    <property type="entry name" value="STAGE II SPORULATION PROTEIN E"/>
    <property type="match status" value="1"/>
</dbReference>
<organism evidence="5 6">
    <name type="scientific">Catenulispora yoronensis</name>
    <dbReference type="NCBI Taxonomy" id="450799"/>
    <lineage>
        <taxon>Bacteria</taxon>
        <taxon>Bacillati</taxon>
        <taxon>Actinomycetota</taxon>
        <taxon>Actinomycetes</taxon>
        <taxon>Catenulisporales</taxon>
        <taxon>Catenulisporaceae</taxon>
        <taxon>Catenulispora</taxon>
    </lineage>
</organism>
<protein>
    <submittedName>
        <fullName evidence="5">SpoIIE family protein phosphatase</fullName>
    </submittedName>
</protein>
<dbReference type="InterPro" id="IPR036457">
    <property type="entry name" value="PPM-type-like_dom_sf"/>
</dbReference>
<sequence length="582" mass="60966">MLADVLAEAPVGMGLLSTELRWAYVNAAFLSTTGLDPARVLSRPVAATPFAADLAVIRRVLADGNPQEAVDGAEAASVTATATGWQVRYRRLEVDGRAAGVVVAVTGTATRHQRQLDQARRRLALQRAAAARIGTTLDVDITCIELAELTVPAMADLAIVEVMPYEVANRGHGSGGGFGTGSAHGTDSAHGTGTGTGSAHSSSPAPASGADPRRETPRMRRAALACAPDLRRWLGPLALTGISTRPAAGSAVARSLAEGRLVVANLLSDEELAERAHNADTLAAYRAAGIGSILAVPLRARGQVVGVLTLARGRGASEGFTDDDAVLIQDLADRAAVSVENARQYADSQSVTLELQRALLIEPGRPHSNLEVAARYLPSGNRALVGGDWYEIIRLPFGRTLLVMGDVMGHGVEAAVDMSIYRSAIRDVGSMDLPPHGILRHLDTLIAQDESARPATCLLAVADPNRGRWTFASAGHLPPALFAPDRPTELVAIPTGPPLGTGLGGYERVIVDLDPDQVLLIYTDGLVERRGEDIDVSLARLASLPLPGTGALEDLLDDALRRVAPAAIEDDIAILAARATPR</sequence>
<dbReference type="Gene3D" id="3.30.450.40">
    <property type="match status" value="1"/>
</dbReference>
<feature type="region of interest" description="Disordered" evidence="2">
    <location>
        <begin position="176"/>
        <end position="221"/>
    </location>
</feature>
<name>A0ABN2VLI2_9ACTN</name>
<dbReference type="SUPFAM" id="SSF81606">
    <property type="entry name" value="PP2C-like"/>
    <property type="match status" value="1"/>
</dbReference>
<proteinExistence type="predicted"/>
<dbReference type="SMART" id="SM00331">
    <property type="entry name" value="PP2C_SIG"/>
    <property type="match status" value="1"/>
</dbReference>
<dbReference type="EMBL" id="BAAAQN010000100">
    <property type="protein sequence ID" value="GAA2065058.1"/>
    <property type="molecule type" value="Genomic_DNA"/>
</dbReference>
<dbReference type="SUPFAM" id="SSF55781">
    <property type="entry name" value="GAF domain-like"/>
    <property type="match status" value="1"/>
</dbReference>
<evidence type="ECO:0000256" key="2">
    <source>
        <dbReference type="SAM" id="MobiDB-lite"/>
    </source>
</evidence>
<evidence type="ECO:0000313" key="6">
    <source>
        <dbReference type="Proteomes" id="UP001500751"/>
    </source>
</evidence>
<gene>
    <name evidence="5" type="ORF">GCM10009839_90820</name>
</gene>
<dbReference type="Proteomes" id="UP001500751">
    <property type="component" value="Unassembled WGS sequence"/>
</dbReference>
<dbReference type="Gene3D" id="3.60.40.10">
    <property type="entry name" value="PPM-type phosphatase domain"/>
    <property type="match status" value="1"/>
</dbReference>
<dbReference type="InterPro" id="IPR003018">
    <property type="entry name" value="GAF"/>
</dbReference>
<dbReference type="Pfam" id="PF07228">
    <property type="entry name" value="SpoIIE"/>
    <property type="match status" value="1"/>
</dbReference>